<feature type="region of interest" description="Disordered" evidence="1">
    <location>
        <begin position="79"/>
        <end position="99"/>
    </location>
</feature>
<reference evidence="2 3" key="1">
    <citation type="submission" date="2024-09" db="EMBL/GenBank/DDBJ databases">
        <title>Chromosome-scale assembly of Riccia fluitans.</title>
        <authorList>
            <person name="Paukszto L."/>
            <person name="Sawicki J."/>
            <person name="Karawczyk K."/>
            <person name="Piernik-Szablinska J."/>
            <person name="Szczecinska M."/>
            <person name="Mazdziarz M."/>
        </authorList>
    </citation>
    <scope>NUCLEOTIDE SEQUENCE [LARGE SCALE GENOMIC DNA]</scope>
    <source>
        <strain evidence="2">Rf_01</strain>
        <tissue evidence="2">Aerial parts of the thallus</tissue>
    </source>
</reference>
<evidence type="ECO:0000256" key="1">
    <source>
        <dbReference type="SAM" id="MobiDB-lite"/>
    </source>
</evidence>
<proteinExistence type="predicted"/>
<evidence type="ECO:0000313" key="3">
    <source>
        <dbReference type="Proteomes" id="UP001605036"/>
    </source>
</evidence>
<dbReference type="Proteomes" id="UP001605036">
    <property type="component" value="Unassembled WGS sequence"/>
</dbReference>
<dbReference type="EMBL" id="JBHFFA010000003">
    <property type="protein sequence ID" value="KAL2634891.1"/>
    <property type="molecule type" value="Genomic_DNA"/>
</dbReference>
<protein>
    <submittedName>
        <fullName evidence="2">Uncharacterized protein</fullName>
    </submittedName>
</protein>
<comment type="caution">
    <text evidence="2">The sequence shown here is derived from an EMBL/GenBank/DDBJ whole genome shotgun (WGS) entry which is preliminary data.</text>
</comment>
<sequence>MSRKNGEAEACNNANRRGGSLVAMDGGHRSRTVTKTEGNEPTKNVMIKQGALEGHWNRACVRYSWQDLHTGQTDMMWNGTMNETIGNDETIESHEPPRK</sequence>
<gene>
    <name evidence="2" type="ORF">R1flu_006370</name>
</gene>
<feature type="region of interest" description="Disordered" evidence="1">
    <location>
        <begin position="1"/>
        <end position="41"/>
    </location>
</feature>
<accession>A0ABD1YVU4</accession>
<name>A0ABD1YVU4_9MARC</name>
<organism evidence="2 3">
    <name type="scientific">Riccia fluitans</name>
    <dbReference type="NCBI Taxonomy" id="41844"/>
    <lineage>
        <taxon>Eukaryota</taxon>
        <taxon>Viridiplantae</taxon>
        <taxon>Streptophyta</taxon>
        <taxon>Embryophyta</taxon>
        <taxon>Marchantiophyta</taxon>
        <taxon>Marchantiopsida</taxon>
        <taxon>Marchantiidae</taxon>
        <taxon>Marchantiales</taxon>
        <taxon>Ricciaceae</taxon>
        <taxon>Riccia</taxon>
    </lineage>
</organism>
<dbReference type="AlphaFoldDB" id="A0ABD1YVU4"/>
<evidence type="ECO:0000313" key="2">
    <source>
        <dbReference type="EMBL" id="KAL2634891.1"/>
    </source>
</evidence>
<keyword evidence="3" id="KW-1185">Reference proteome</keyword>